<protein>
    <submittedName>
        <fullName evidence="1">Uncharacterized protein</fullName>
    </submittedName>
</protein>
<evidence type="ECO:0000313" key="1">
    <source>
        <dbReference type="EMBL" id="QHS78577.1"/>
    </source>
</evidence>
<dbReference type="AlphaFoldDB" id="A0A6C0AFL0"/>
<reference evidence="1" key="1">
    <citation type="journal article" date="2020" name="Nature">
        <title>Giant virus diversity and host interactions through global metagenomics.</title>
        <authorList>
            <person name="Schulz F."/>
            <person name="Roux S."/>
            <person name="Paez-Espino D."/>
            <person name="Jungbluth S."/>
            <person name="Walsh D.A."/>
            <person name="Denef V.J."/>
            <person name="McMahon K.D."/>
            <person name="Konstantinidis K.T."/>
            <person name="Eloe-Fadrosh E.A."/>
            <person name="Kyrpides N.C."/>
            <person name="Woyke T."/>
        </authorList>
    </citation>
    <scope>NUCLEOTIDE SEQUENCE</scope>
    <source>
        <strain evidence="1">GVMAG-S-1024976-23</strain>
    </source>
</reference>
<organism evidence="1">
    <name type="scientific">viral metagenome</name>
    <dbReference type="NCBI Taxonomy" id="1070528"/>
    <lineage>
        <taxon>unclassified sequences</taxon>
        <taxon>metagenomes</taxon>
        <taxon>organismal metagenomes</taxon>
    </lineage>
</organism>
<accession>A0A6C0AFL0</accession>
<sequence length="335" mass="40346">MRNTYFKDHEWNRPPAAVLEERDNNLYGPYTKRIVKTFWKPNKQKTKMSRKELSLIKKIALRFIRELKYNRNYRLRKISLFYGRIHAFDVDAVKNMAKKYKFVLERECLYQIFENQGRKFEMWKRKGAFWGSSKNNNSRDHLLDRPEIYPNEIDVFSRNSKSAIHRSHGQIVIRKSAIPDLKYSDRILRLEGKTLLILRFLLKKGCDPNETVFLENMIFKYKWHSKIFFLKIFEMCIKYGLNDFKLKKVLRKGHSNRNRRAFYLYPANPRGNQLTVKDTVQICNGWINSIRFDRMLQNSKKDSNIHQLNDDVISNIRSFLYEPLNSYNISREIGY</sequence>
<proteinExistence type="predicted"/>
<dbReference type="EMBL" id="MN740601">
    <property type="protein sequence ID" value="QHS78577.1"/>
    <property type="molecule type" value="Genomic_DNA"/>
</dbReference>
<name>A0A6C0AFL0_9ZZZZ</name>